<dbReference type="GO" id="GO:0034066">
    <property type="term" value="C:Ric1-Rgp1 guanyl-nucleotide exchange factor complex"/>
    <property type="evidence" value="ECO:0007669"/>
    <property type="project" value="InterPro"/>
</dbReference>
<evidence type="ECO:0000313" key="5">
    <source>
        <dbReference type="EMBL" id="PYH81963.1"/>
    </source>
</evidence>
<dbReference type="InterPro" id="IPR036322">
    <property type="entry name" value="WD40_repeat_dom_sf"/>
</dbReference>
<evidence type="ECO:0000256" key="1">
    <source>
        <dbReference type="ARBA" id="ARBA00004370"/>
    </source>
</evidence>
<dbReference type="VEuPathDB" id="FungiDB:BO82DRAFT_309620"/>
<dbReference type="GO" id="GO:0006886">
    <property type="term" value="P:intracellular protein transport"/>
    <property type="evidence" value="ECO:0007669"/>
    <property type="project" value="InterPro"/>
</dbReference>
<dbReference type="PANTHER" id="PTHR22746:SF10">
    <property type="entry name" value="GUANINE NUCLEOTIDE EXCHANGE FACTOR SUBUNIT RIC1"/>
    <property type="match status" value="1"/>
</dbReference>
<evidence type="ECO:0000256" key="3">
    <source>
        <dbReference type="SAM" id="MobiDB-lite"/>
    </source>
</evidence>
<proteinExistence type="predicted"/>
<dbReference type="Proteomes" id="UP000248340">
    <property type="component" value="Unassembled WGS sequence"/>
</dbReference>
<gene>
    <name evidence="5" type="ORF">BO82DRAFT_309620</name>
</gene>
<evidence type="ECO:0000313" key="6">
    <source>
        <dbReference type="Proteomes" id="UP000248340"/>
    </source>
</evidence>
<dbReference type="RefSeq" id="XP_025492163.1">
    <property type="nucleotide sequence ID" value="XM_025632358.1"/>
</dbReference>
<accession>A0A319CT65</accession>
<dbReference type="EMBL" id="KZ821698">
    <property type="protein sequence ID" value="PYH81963.1"/>
    <property type="molecule type" value="Genomic_DNA"/>
</dbReference>
<keyword evidence="2" id="KW-0472">Membrane</keyword>
<dbReference type="AlphaFoldDB" id="A0A319CT65"/>
<reference evidence="5 6" key="1">
    <citation type="submission" date="2016-12" db="EMBL/GenBank/DDBJ databases">
        <title>The genomes of Aspergillus section Nigri reveals drivers in fungal speciation.</title>
        <authorList>
            <consortium name="DOE Joint Genome Institute"/>
            <person name="Vesth T.C."/>
            <person name="Nybo J."/>
            <person name="Theobald S."/>
            <person name="Brandl J."/>
            <person name="Frisvad J.C."/>
            <person name="Nielsen K.F."/>
            <person name="Lyhne E.K."/>
            <person name="Kogle M.E."/>
            <person name="Kuo A."/>
            <person name="Riley R."/>
            <person name="Clum A."/>
            <person name="Nolan M."/>
            <person name="Lipzen A."/>
            <person name="Salamov A."/>
            <person name="Henrissat B."/>
            <person name="Wiebenga A."/>
            <person name="De Vries R.P."/>
            <person name="Grigoriev I.V."/>
            <person name="Mortensen U.H."/>
            <person name="Andersen M.R."/>
            <person name="Baker S.E."/>
        </authorList>
    </citation>
    <scope>NUCLEOTIDE SEQUENCE [LARGE SCALE GENOMIC DNA]</scope>
    <source>
        <strain evidence="5 6">CBS 121591</strain>
    </source>
</reference>
<dbReference type="GO" id="GO:0042147">
    <property type="term" value="P:retrograde transport, endosome to Golgi"/>
    <property type="evidence" value="ECO:0007669"/>
    <property type="project" value="TreeGrafter"/>
</dbReference>
<evidence type="ECO:0000259" key="4">
    <source>
        <dbReference type="Pfam" id="PF07064"/>
    </source>
</evidence>
<dbReference type="GeneID" id="37135099"/>
<dbReference type="OrthoDB" id="67540at2759"/>
<dbReference type="InterPro" id="IPR040096">
    <property type="entry name" value="Ric1"/>
</dbReference>
<dbReference type="SUPFAM" id="SSF50978">
    <property type="entry name" value="WD40 repeat-like"/>
    <property type="match status" value="1"/>
</dbReference>
<dbReference type="Gene3D" id="2.130.10.10">
    <property type="entry name" value="YVTN repeat-like/Quinoprotein amine dehydrogenase"/>
    <property type="match status" value="1"/>
</dbReference>
<comment type="subcellular location">
    <subcellularLocation>
        <location evidence="1">Membrane</location>
    </subcellularLocation>
</comment>
<organism evidence="5 6">
    <name type="scientific">Aspergillus uvarum CBS 121591</name>
    <dbReference type="NCBI Taxonomy" id="1448315"/>
    <lineage>
        <taxon>Eukaryota</taxon>
        <taxon>Fungi</taxon>
        <taxon>Dikarya</taxon>
        <taxon>Ascomycota</taxon>
        <taxon>Pezizomycotina</taxon>
        <taxon>Eurotiomycetes</taxon>
        <taxon>Eurotiomycetidae</taxon>
        <taxon>Eurotiales</taxon>
        <taxon>Aspergillaceae</taxon>
        <taxon>Aspergillus</taxon>
        <taxon>Aspergillus subgen. Circumdati</taxon>
    </lineage>
</organism>
<sequence>MYWPYGVPRVYAINGPGIPVLTSDDDESLSYDSPTAQEEALNTENARDKPVIAETAWADEPLAGLCVSRSGYMFATMTKSSIALWQTRPTAVVAAVARSVSSLENYGPNVALLMHPDSNILVAQTLTGYLLTYTISVSPNTRVYQQFFDQSTSTSTRRQTLARLAAEEEATGVRDVSIRFRMAIKIESGIAKALALDNELVVATVKPAAIQCIRWNPDADGSQTKSELLSRILGVSKRTSITDMVYDRAINLLIWVTNEGQAYAVQRAAEDSDDSKKLFQGHCFHDPKDDGERAVKVVVNARFSLLTVSCANGEILVYTAKDYLGNVPLSHKLQLPASPNTTGSVTFMSYSPDGYCLFAGYEHGWTTWSVFGKSGESSFAADRSLANSNGENWVTGTSHGCWIGGGSEVILTGQNDRRLWILETARSALTGCYSSANLARGLLQTGTEVILYRGHDLPDLMTISGKDSLWHHAQYPPSYLHSQWPIRSSVVSQDGRYVAIAGRRGLAHYSVNSGRWKVFEDPKIENSFAVRGGMCWYGHILIAAIDNDGSYELRLYSREMPLNNQSILHIEYLPSPVVFVGASGEDSLLVYTYDNILYHYIINSAHSRITLVPVGQIAFHGIVRAPTRVRAISWILPEDQMRNGDPSQDVKVASVLLLVDGNLVLLQPSFSETGDLKYDMRVVSHDVEYYILMRDQLSFNFAPVDESLPASPSAEMALSMYRGDFSLRDSLWTFCGKELLAWGDVQDVLQREDVVRPLEVPLDFYPLSVLLNKGIVLGVEAEMTQRRDVTFSVLKFAIRTHLFLPYFLQHSLTQRDMPAALSLCQHFSHLSYFPHALEILLHHVLDDEVDNQSRDSKVDDPSLRREPLLPIVISFLQASLPTKVYLDVVVQCTRKTELRSWRTLFTYLPSPKDLFEQALKLGSLKTAVGYLLVLQAFEDDADDHDAPIEDYVVRLMYLASKKSDWDLCAELARFLIALDGTGEMLQRAVTRAGLRDGGLQLSGAGMGMGMGMNGSSTSVKGLGLAMRTPSWSSLSPTSPLSPRPPELE</sequence>
<dbReference type="GO" id="GO:0000139">
    <property type="term" value="C:Golgi membrane"/>
    <property type="evidence" value="ECO:0007669"/>
    <property type="project" value="TreeGrafter"/>
</dbReference>
<feature type="domain" description="RIC1 C-terminal alpha solenoid region" evidence="4">
    <location>
        <begin position="806"/>
        <end position="993"/>
    </location>
</feature>
<dbReference type="GO" id="GO:0005829">
    <property type="term" value="C:cytosol"/>
    <property type="evidence" value="ECO:0007669"/>
    <property type="project" value="TreeGrafter"/>
</dbReference>
<dbReference type="STRING" id="1448315.A0A319CT65"/>
<protein>
    <submittedName>
        <fullName evidence="5">RIC1-domain-containing protein</fullName>
    </submittedName>
</protein>
<feature type="compositionally biased region" description="Pro residues" evidence="3">
    <location>
        <begin position="1039"/>
        <end position="1048"/>
    </location>
</feature>
<feature type="compositionally biased region" description="Low complexity" evidence="3">
    <location>
        <begin position="1028"/>
        <end position="1038"/>
    </location>
</feature>
<keyword evidence="6" id="KW-1185">Reference proteome</keyword>
<dbReference type="InterPro" id="IPR009771">
    <property type="entry name" value="RIC1_C"/>
</dbReference>
<dbReference type="Pfam" id="PF07064">
    <property type="entry name" value="RIC1"/>
    <property type="match status" value="1"/>
</dbReference>
<dbReference type="Pfam" id="PF25440">
    <property type="entry name" value="Beta-prop_RIC1_2nd"/>
    <property type="match status" value="1"/>
</dbReference>
<dbReference type="InterPro" id="IPR015943">
    <property type="entry name" value="WD40/YVTN_repeat-like_dom_sf"/>
</dbReference>
<dbReference type="SUPFAM" id="SSF82171">
    <property type="entry name" value="DPP6 N-terminal domain-like"/>
    <property type="match status" value="1"/>
</dbReference>
<feature type="region of interest" description="Disordered" evidence="3">
    <location>
        <begin position="1028"/>
        <end position="1048"/>
    </location>
</feature>
<dbReference type="PANTHER" id="PTHR22746">
    <property type="entry name" value="RAB6A-GEF COMPLEX PARTNER PROTEIN 1"/>
    <property type="match status" value="1"/>
</dbReference>
<name>A0A319CT65_9EURO</name>
<evidence type="ECO:0000256" key="2">
    <source>
        <dbReference type="ARBA" id="ARBA00023136"/>
    </source>
</evidence>